<dbReference type="EMBL" id="LSQZ01000085">
    <property type="protein sequence ID" value="KXI10848.1"/>
    <property type="molecule type" value="Genomic_DNA"/>
</dbReference>
<dbReference type="FunFam" id="3.90.960.10:FF:000005">
    <property type="entry name" value="Putative prolyl-tRNA synthetase"/>
    <property type="match status" value="1"/>
</dbReference>
<evidence type="ECO:0000313" key="3">
    <source>
        <dbReference type="EMBL" id="KXI10848.1"/>
    </source>
</evidence>
<dbReference type="GO" id="GO:0002161">
    <property type="term" value="F:aminoacyl-tRNA deacylase activity"/>
    <property type="evidence" value="ECO:0007669"/>
    <property type="project" value="InterPro"/>
</dbReference>
<evidence type="ECO:0000313" key="4">
    <source>
        <dbReference type="Proteomes" id="UP000070326"/>
    </source>
</evidence>
<accession>A0A135YN89</accession>
<dbReference type="CDD" id="cd04335">
    <property type="entry name" value="PrdX_deacylase"/>
    <property type="match status" value="1"/>
</dbReference>
<proteinExistence type="inferred from homology"/>
<dbReference type="GO" id="GO:0016874">
    <property type="term" value="F:ligase activity"/>
    <property type="evidence" value="ECO:0007669"/>
    <property type="project" value="UniProtKB-KW"/>
</dbReference>
<organism evidence="3 4">
    <name type="scientific">Peptostreptococcus anaerobius</name>
    <dbReference type="NCBI Taxonomy" id="1261"/>
    <lineage>
        <taxon>Bacteria</taxon>
        <taxon>Bacillati</taxon>
        <taxon>Bacillota</taxon>
        <taxon>Clostridia</taxon>
        <taxon>Peptostreptococcales</taxon>
        <taxon>Peptostreptococcaceae</taxon>
        <taxon>Peptostreptococcus</taxon>
    </lineage>
</organism>
<dbReference type="InterPro" id="IPR007214">
    <property type="entry name" value="YbaK/aa-tRNA-synth-assoc-dom"/>
</dbReference>
<dbReference type="eggNOG" id="COG3760">
    <property type="taxonomic scope" value="Bacteria"/>
</dbReference>
<comment type="similarity">
    <text evidence="1">Belongs to the PRORSD1 family.</text>
</comment>
<sequence>MFNSKGVIIVITRLVWYNQFKIILNGIRRIIMEILENEKQIYDKLDSLGIDYSVIEHEPVYTAADLESIKDRAHGVHCKNLFFRNAKGDKYYLISCTDNAQVDVKGLKEKIGSTRLSFASAERLEKVLNLLPGSVNPFSLINDREKVVNFFIEKKLVGEDQLNFHPNVNHKTVTISYAGLEKYLSDLGVIINKVEL</sequence>
<protein>
    <submittedName>
        <fullName evidence="3">YbaK/proline--tRNA ligase associated domain protein</fullName>
    </submittedName>
</protein>
<name>A0A135YN89_9FIRM</name>
<dbReference type="Gene3D" id="3.90.960.10">
    <property type="entry name" value="YbaK/aminoacyl-tRNA synthetase-associated domain"/>
    <property type="match status" value="1"/>
</dbReference>
<dbReference type="SUPFAM" id="SSF55826">
    <property type="entry name" value="YbaK/ProRS associated domain"/>
    <property type="match status" value="1"/>
</dbReference>
<dbReference type="InterPro" id="IPR040285">
    <property type="entry name" value="ProX/PRXD1"/>
</dbReference>
<evidence type="ECO:0000256" key="1">
    <source>
        <dbReference type="ARBA" id="ARBA00010201"/>
    </source>
</evidence>
<feature type="domain" description="YbaK/aminoacyl-tRNA synthetase-associated" evidence="2">
    <location>
        <begin position="57"/>
        <end position="182"/>
    </location>
</feature>
<dbReference type="PATRIC" id="fig|1261.5.peg.1595"/>
<evidence type="ECO:0000259" key="2">
    <source>
        <dbReference type="Pfam" id="PF04073"/>
    </source>
</evidence>
<reference evidence="3 4" key="1">
    <citation type="submission" date="2016-02" db="EMBL/GenBank/DDBJ databases">
        <authorList>
            <person name="Wen L."/>
            <person name="He K."/>
            <person name="Yang H."/>
        </authorList>
    </citation>
    <scope>NUCLEOTIDE SEQUENCE [LARGE SCALE GENOMIC DNA]</scope>
    <source>
        <strain evidence="3 4">MJR8628A</strain>
    </source>
</reference>
<dbReference type="AlphaFoldDB" id="A0A135YN89"/>
<dbReference type="InterPro" id="IPR036754">
    <property type="entry name" value="YbaK/aa-tRNA-synt-asso_dom_sf"/>
</dbReference>
<gene>
    <name evidence="3" type="ORF">HMPREF3195_01590</name>
</gene>
<keyword evidence="3" id="KW-0436">Ligase</keyword>
<comment type="caution">
    <text evidence="3">The sequence shown here is derived from an EMBL/GenBank/DDBJ whole genome shotgun (WGS) entry which is preliminary data.</text>
</comment>
<dbReference type="Pfam" id="PF04073">
    <property type="entry name" value="tRNA_edit"/>
    <property type="match status" value="1"/>
</dbReference>
<dbReference type="PANTHER" id="PTHR31423:SF3">
    <property type="entry name" value="PROLYL-TRNA SYNTHETASE ASSOCIATED DOMAIN-CONTAINING PROTEIN 1-RELATED"/>
    <property type="match status" value="1"/>
</dbReference>
<dbReference type="PANTHER" id="PTHR31423">
    <property type="entry name" value="YBAK DOMAIN-CONTAINING PROTEIN"/>
    <property type="match status" value="1"/>
</dbReference>
<dbReference type="Proteomes" id="UP000070326">
    <property type="component" value="Unassembled WGS sequence"/>
</dbReference>